<dbReference type="Gene3D" id="1.10.260.40">
    <property type="entry name" value="lambda repressor-like DNA-binding domains"/>
    <property type="match status" value="1"/>
</dbReference>
<reference evidence="2 3" key="1">
    <citation type="submission" date="2019-03" db="EMBL/GenBank/DDBJ databases">
        <title>Genomic Encyclopedia of Type Strains, Phase IV (KMG-IV): sequencing the most valuable type-strain genomes for metagenomic binning, comparative biology and taxonomic classification.</title>
        <authorList>
            <person name="Goeker M."/>
        </authorList>
    </citation>
    <scope>NUCLEOTIDE SEQUENCE [LARGE SCALE GENOMIC DNA]</scope>
    <source>
        <strain evidence="2 3">DSM 46831</strain>
    </source>
</reference>
<evidence type="ECO:0000313" key="2">
    <source>
        <dbReference type="EMBL" id="TCP70629.1"/>
    </source>
</evidence>
<accession>A0A4R2S2Q5</accession>
<dbReference type="SUPFAM" id="SSF47413">
    <property type="entry name" value="lambda repressor-like DNA-binding domains"/>
    <property type="match status" value="1"/>
</dbReference>
<dbReference type="OrthoDB" id="2080803at2"/>
<proteinExistence type="predicted"/>
<dbReference type="InterPro" id="IPR010982">
    <property type="entry name" value="Lambda_DNA-bd_dom_sf"/>
</dbReference>
<comment type="caution">
    <text evidence="2">The sequence shown here is derived from an EMBL/GenBank/DDBJ whole genome shotgun (WGS) entry which is preliminary data.</text>
</comment>
<dbReference type="AlphaFoldDB" id="A0A4R2S2Q5"/>
<dbReference type="InterPro" id="IPR053163">
    <property type="entry name" value="HTH-type_regulator_Rgg"/>
</dbReference>
<keyword evidence="3" id="KW-1185">Reference proteome</keyword>
<dbReference type="SMART" id="SM00028">
    <property type="entry name" value="TPR"/>
    <property type="match status" value="4"/>
</dbReference>
<gene>
    <name evidence="2" type="ORF">EDD57_10171</name>
</gene>
<dbReference type="SMART" id="SM00530">
    <property type="entry name" value="HTH_XRE"/>
    <property type="match status" value="1"/>
</dbReference>
<dbReference type="Gene3D" id="1.25.40.10">
    <property type="entry name" value="Tetratricopeptide repeat domain"/>
    <property type="match status" value="2"/>
</dbReference>
<sequence>MQLSTMELGETIRSYRKERGLRLEDLADDQISVSTISNIERGYSHVKEEKVRYLLEKLGIDFHQLNALETKQKQKDDLYLLELKAVETWISSGNSKRAWEWLKKNRLSETHALAHFYHFSKGKYYFSQEDYEKAITEYQTVLRITKVAHVHHPLELECYREICHSLYLLGSYEQSLEVADRGMEWIEEGEKRKKNKDAELTLAGLRVLCLIQLERMNEAYYFYSSFWSDVPLIRSSYLIIQLYMGKVRLSRALGLNKEAIQLLEEAIRWCGENGEHSLVCECWLMLANVYHEQGLIEFADVAYRTALALEDRIKERSLVVQTYLEYGMFYLKEQQYEAAKEKIEQVVFLSKRWNDFTSLAKAYVYLGDLQVELNQLENGLNQYLQAKEIAKKGSAQIRLTVLERLAETYRTMEDDQKFMDSLIEKFAFEQELREKVGH</sequence>
<dbReference type="PANTHER" id="PTHR37038">
    <property type="entry name" value="TRANSCRIPTIONAL REGULATOR-RELATED"/>
    <property type="match status" value="1"/>
</dbReference>
<dbReference type="Pfam" id="PF13181">
    <property type="entry name" value="TPR_8"/>
    <property type="match status" value="2"/>
</dbReference>
<evidence type="ECO:0000313" key="3">
    <source>
        <dbReference type="Proteomes" id="UP000294746"/>
    </source>
</evidence>
<evidence type="ECO:0000259" key="1">
    <source>
        <dbReference type="PROSITE" id="PS50943"/>
    </source>
</evidence>
<organism evidence="2 3">
    <name type="scientific">Baia soyae</name>
    <dbReference type="NCBI Taxonomy" id="1544746"/>
    <lineage>
        <taxon>Bacteria</taxon>
        <taxon>Bacillati</taxon>
        <taxon>Bacillota</taxon>
        <taxon>Bacilli</taxon>
        <taxon>Bacillales</taxon>
        <taxon>Thermoactinomycetaceae</taxon>
        <taxon>Baia</taxon>
    </lineage>
</organism>
<name>A0A4R2S2Q5_9BACL</name>
<dbReference type="GO" id="GO:0003677">
    <property type="term" value="F:DNA binding"/>
    <property type="evidence" value="ECO:0007669"/>
    <property type="project" value="InterPro"/>
</dbReference>
<dbReference type="RefSeq" id="WP_131847210.1">
    <property type="nucleotide sequence ID" value="NZ_SLXV01000001.1"/>
</dbReference>
<dbReference type="EMBL" id="SLXV01000001">
    <property type="protein sequence ID" value="TCP70629.1"/>
    <property type="molecule type" value="Genomic_DNA"/>
</dbReference>
<dbReference type="InterPro" id="IPR011990">
    <property type="entry name" value="TPR-like_helical_dom_sf"/>
</dbReference>
<dbReference type="InterPro" id="IPR001387">
    <property type="entry name" value="Cro/C1-type_HTH"/>
</dbReference>
<dbReference type="SUPFAM" id="SSF48452">
    <property type="entry name" value="TPR-like"/>
    <property type="match status" value="2"/>
</dbReference>
<dbReference type="InterPro" id="IPR019734">
    <property type="entry name" value="TPR_rpt"/>
</dbReference>
<dbReference type="Proteomes" id="UP000294746">
    <property type="component" value="Unassembled WGS sequence"/>
</dbReference>
<dbReference type="CDD" id="cd00093">
    <property type="entry name" value="HTH_XRE"/>
    <property type="match status" value="1"/>
</dbReference>
<feature type="domain" description="HTH cro/C1-type" evidence="1">
    <location>
        <begin position="12"/>
        <end position="65"/>
    </location>
</feature>
<dbReference type="Pfam" id="PF13560">
    <property type="entry name" value="HTH_31"/>
    <property type="match status" value="1"/>
</dbReference>
<dbReference type="PROSITE" id="PS50943">
    <property type="entry name" value="HTH_CROC1"/>
    <property type="match status" value="1"/>
</dbReference>
<protein>
    <submittedName>
        <fullName evidence="2">Tetratricopeptide repeat protein</fullName>
    </submittedName>
</protein>